<dbReference type="Proteomes" id="UP000011116">
    <property type="component" value="Chromosome 6H"/>
</dbReference>
<gene>
    <name evidence="1" type="primary">LOC123404174</name>
</gene>
<dbReference type="Gramene" id="HORVU.MOREX.r2.6HG0507090.1">
    <property type="protein sequence ID" value="HORVU.MOREX.r2.6HG0507090.1"/>
    <property type="gene ID" value="HORVU.MOREX.r2.6HG0507090"/>
</dbReference>
<name>A0A8I6Y416_HORVV</name>
<dbReference type="EnsemblPlants" id="HORVU.MOREX.r3.6HG0611520.1">
    <property type="protein sequence ID" value="HORVU.MOREX.r3.6HG0611520.1"/>
    <property type="gene ID" value="HORVU.MOREX.r3.6HG0611520"/>
</dbReference>
<keyword evidence="2" id="KW-1185">Reference proteome</keyword>
<organism evidence="1 2">
    <name type="scientific">Hordeum vulgare subsp. vulgare</name>
    <name type="common">Domesticated barley</name>
    <dbReference type="NCBI Taxonomy" id="112509"/>
    <lineage>
        <taxon>Eukaryota</taxon>
        <taxon>Viridiplantae</taxon>
        <taxon>Streptophyta</taxon>
        <taxon>Embryophyta</taxon>
        <taxon>Tracheophyta</taxon>
        <taxon>Spermatophyta</taxon>
        <taxon>Magnoliopsida</taxon>
        <taxon>Liliopsida</taxon>
        <taxon>Poales</taxon>
        <taxon>Poaceae</taxon>
        <taxon>BOP clade</taxon>
        <taxon>Pooideae</taxon>
        <taxon>Triticodae</taxon>
        <taxon>Triticeae</taxon>
        <taxon>Hordeinae</taxon>
        <taxon>Hordeum</taxon>
    </lineage>
</organism>
<dbReference type="OrthoDB" id="682493at2759"/>
<reference evidence="2" key="1">
    <citation type="journal article" date="2012" name="Nature">
        <title>A physical, genetic and functional sequence assembly of the barley genome.</title>
        <authorList>
            <consortium name="The International Barley Genome Sequencing Consortium"/>
            <person name="Mayer K.F."/>
            <person name="Waugh R."/>
            <person name="Brown J.W."/>
            <person name="Schulman A."/>
            <person name="Langridge P."/>
            <person name="Platzer M."/>
            <person name="Fincher G.B."/>
            <person name="Muehlbauer G.J."/>
            <person name="Sato K."/>
            <person name="Close T.J."/>
            <person name="Wise R.P."/>
            <person name="Stein N."/>
        </authorList>
    </citation>
    <scope>NUCLEOTIDE SEQUENCE [LARGE SCALE GENOMIC DNA]</scope>
    <source>
        <strain evidence="2">cv. Morex</strain>
    </source>
</reference>
<dbReference type="AlphaFoldDB" id="A0A8I6Y416"/>
<dbReference type="SMR" id="A0A8I6Y416"/>
<evidence type="ECO:0000313" key="1">
    <source>
        <dbReference type="EnsemblPlants" id="HORVU.MOREX.r3.6HG0611520.1"/>
    </source>
</evidence>
<dbReference type="RefSeq" id="XP_044954025.1">
    <property type="nucleotide sequence ID" value="XM_045098090.1"/>
</dbReference>
<reference evidence="1" key="2">
    <citation type="submission" date="2020-10" db="EMBL/GenBank/DDBJ databases">
        <authorList>
            <person name="Scholz U."/>
            <person name="Mascher M."/>
            <person name="Fiebig A."/>
        </authorList>
    </citation>
    <scope>NUCLEOTIDE SEQUENCE [LARGE SCALE GENOMIC DNA]</scope>
    <source>
        <strain evidence="1">cv. Morex</strain>
    </source>
</reference>
<accession>A0A8I6Y416</accession>
<dbReference type="Gramene" id="HORVU.MOREX.r3.6HG0611520.1">
    <property type="protein sequence ID" value="HORVU.MOREX.r3.6HG0611520.1"/>
    <property type="gene ID" value="HORVU.MOREX.r3.6HG0611520"/>
</dbReference>
<sequence>MSAVMKVQTEYNNKAGTIHMSGCHLFFQIFLLDNIDLGIFNMRHSVFPRVQCFDQKRLRQMITMAQCKQRGVLTYVPGAVRPPDSVCYTRVVAMSPLCTDATSVVASSKQPVSSMPMTPNYKTRKDRVDENTGQLNLLADPMSASRSIGPADFSKYLREICKDDPVLEELSLMLKQHNAKCTLSTTLLRNQLQSDMLLFANKMVALAKRRWRCCHKRGLSKCITLEADGEEHISHVPVSKCGRRLNMSEEEGI</sequence>
<proteinExistence type="predicted"/>
<reference evidence="1" key="3">
    <citation type="submission" date="2022-01" db="UniProtKB">
        <authorList>
            <consortium name="EnsemblPlants"/>
        </authorList>
    </citation>
    <scope>IDENTIFICATION</scope>
    <source>
        <strain evidence="1">subsp. vulgare</strain>
    </source>
</reference>
<protein>
    <submittedName>
        <fullName evidence="1">Uncharacterized protein</fullName>
    </submittedName>
</protein>
<dbReference type="GeneID" id="123404174"/>
<evidence type="ECO:0000313" key="2">
    <source>
        <dbReference type="Proteomes" id="UP000011116"/>
    </source>
</evidence>
<dbReference type="KEGG" id="hvg:123404174"/>